<evidence type="ECO:0008006" key="2">
    <source>
        <dbReference type="Google" id="ProtNLM"/>
    </source>
</evidence>
<dbReference type="EMBL" id="UINC01214282">
    <property type="protein sequence ID" value="SVE39443.1"/>
    <property type="molecule type" value="Genomic_DNA"/>
</dbReference>
<dbReference type="AlphaFoldDB" id="A0A383D5B2"/>
<feature type="non-terminal residue" evidence="1">
    <location>
        <position position="1"/>
    </location>
</feature>
<gene>
    <name evidence="1" type="ORF">METZ01_LOCUS492297</name>
</gene>
<sequence length="118" mass="13176">DEEMKTAKNSFIQTFPQSFATKGQVAGAFLDEEYTGRAKGNPDYYKNYRAKIAAVTKADVQRVAKKYLKPEKTVVLIVGDKKTIIKGHPDHPVKPKNLTSGGLIEIPLRDPYTLEPIK</sequence>
<accession>A0A383D5B2</accession>
<dbReference type="GO" id="GO:0046872">
    <property type="term" value="F:metal ion binding"/>
    <property type="evidence" value="ECO:0007669"/>
    <property type="project" value="InterPro"/>
</dbReference>
<dbReference type="InterPro" id="IPR011249">
    <property type="entry name" value="Metalloenz_LuxS/M16"/>
</dbReference>
<organism evidence="1">
    <name type="scientific">marine metagenome</name>
    <dbReference type="NCBI Taxonomy" id="408172"/>
    <lineage>
        <taxon>unclassified sequences</taxon>
        <taxon>metagenomes</taxon>
        <taxon>ecological metagenomes</taxon>
    </lineage>
</organism>
<evidence type="ECO:0000313" key="1">
    <source>
        <dbReference type="EMBL" id="SVE39443.1"/>
    </source>
</evidence>
<protein>
    <recommendedName>
        <fullName evidence="2">Peptidase M16 C-terminal domain-containing protein</fullName>
    </recommendedName>
</protein>
<reference evidence="1" key="1">
    <citation type="submission" date="2018-05" db="EMBL/GenBank/DDBJ databases">
        <authorList>
            <person name="Lanie J.A."/>
            <person name="Ng W.-L."/>
            <person name="Kazmierczak K.M."/>
            <person name="Andrzejewski T.M."/>
            <person name="Davidsen T.M."/>
            <person name="Wayne K.J."/>
            <person name="Tettelin H."/>
            <person name="Glass J.I."/>
            <person name="Rusch D."/>
            <person name="Podicherti R."/>
            <person name="Tsui H.-C.T."/>
            <person name="Winkler M.E."/>
        </authorList>
    </citation>
    <scope>NUCLEOTIDE SEQUENCE</scope>
</reference>
<dbReference type="Gene3D" id="3.30.830.10">
    <property type="entry name" value="Metalloenzyme, LuxS/M16 peptidase-like"/>
    <property type="match status" value="1"/>
</dbReference>
<name>A0A383D5B2_9ZZZZ</name>
<dbReference type="SUPFAM" id="SSF63411">
    <property type="entry name" value="LuxS/MPP-like metallohydrolase"/>
    <property type="match status" value="1"/>
</dbReference>
<proteinExistence type="predicted"/>